<evidence type="ECO:0000256" key="1">
    <source>
        <dbReference type="SAM" id="MobiDB-lite"/>
    </source>
</evidence>
<dbReference type="EMBL" id="JAPWIE010000004">
    <property type="protein sequence ID" value="MCZ4551202.1"/>
    <property type="molecule type" value="Genomic_DNA"/>
</dbReference>
<reference evidence="2" key="1">
    <citation type="submission" date="2022-12" db="EMBL/GenBank/DDBJ databases">
        <authorList>
            <person name="Krivoruchko A.V."/>
            <person name="Elkin A."/>
        </authorList>
    </citation>
    <scope>NUCLEOTIDE SEQUENCE</scope>
    <source>
        <strain evidence="2">IEGM 1388</strain>
    </source>
</reference>
<protein>
    <submittedName>
        <fullName evidence="2">Uncharacterized protein</fullName>
    </submittedName>
</protein>
<gene>
    <name evidence="2" type="ORF">O4213_14525</name>
</gene>
<dbReference type="Proteomes" id="UP001067235">
    <property type="component" value="Unassembled WGS sequence"/>
</dbReference>
<sequence length="87" mass="9915">MKRQLTNTLSAGAPTGMRPDSNAIQAKYFVDQLEAWATKIEQDIAARRTSDSIGHAQRRELYEVRRQIDALHARYPSVFGNIARQTR</sequence>
<feature type="region of interest" description="Disordered" evidence="1">
    <location>
        <begin position="1"/>
        <end position="20"/>
    </location>
</feature>
<feature type="compositionally biased region" description="Polar residues" evidence="1">
    <location>
        <begin position="1"/>
        <end position="10"/>
    </location>
</feature>
<comment type="caution">
    <text evidence="2">The sequence shown here is derived from an EMBL/GenBank/DDBJ whole genome shotgun (WGS) entry which is preliminary data.</text>
</comment>
<keyword evidence="3" id="KW-1185">Reference proteome</keyword>
<evidence type="ECO:0000313" key="3">
    <source>
        <dbReference type="Proteomes" id="UP001067235"/>
    </source>
</evidence>
<evidence type="ECO:0000313" key="2">
    <source>
        <dbReference type="EMBL" id="MCZ4551202.1"/>
    </source>
</evidence>
<dbReference type="RefSeq" id="WP_301571967.1">
    <property type="nucleotide sequence ID" value="NZ_JAPWIE010000004.1"/>
</dbReference>
<name>A0ABT4MW14_GORRU</name>
<proteinExistence type="predicted"/>
<accession>A0ABT4MW14</accession>
<organism evidence="2 3">
    <name type="scientific">Gordonia rubripertincta</name>
    <name type="common">Rhodococcus corallinus</name>
    <dbReference type="NCBI Taxonomy" id="36822"/>
    <lineage>
        <taxon>Bacteria</taxon>
        <taxon>Bacillati</taxon>
        <taxon>Actinomycetota</taxon>
        <taxon>Actinomycetes</taxon>
        <taxon>Mycobacteriales</taxon>
        <taxon>Gordoniaceae</taxon>
        <taxon>Gordonia</taxon>
    </lineage>
</organism>